<evidence type="ECO:0000256" key="4">
    <source>
        <dbReference type="SAM" id="SignalP"/>
    </source>
</evidence>
<feature type="coiled-coil region" evidence="3">
    <location>
        <begin position="58"/>
        <end position="125"/>
    </location>
</feature>
<dbReference type="GO" id="GO:0050821">
    <property type="term" value="P:protein stabilization"/>
    <property type="evidence" value="ECO:0007669"/>
    <property type="project" value="TreeGrafter"/>
</dbReference>
<dbReference type="SUPFAM" id="SSF111384">
    <property type="entry name" value="OmpH-like"/>
    <property type="match status" value="1"/>
</dbReference>
<gene>
    <name evidence="5" type="ORF">COB20_03690</name>
</gene>
<name>A0A2A4XC74_9GAMM</name>
<comment type="similarity">
    <text evidence="1">Belongs to the Skp family.</text>
</comment>
<dbReference type="GO" id="GO:0051082">
    <property type="term" value="F:unfolded protein binding"/>
    <property type="evidence" value="ECO:0007669"/>
    <property type="project" value="InterPro"/>
</dbReference>
<evidence type="ECO:0000313" key="6">
    <source>
        <dbReference type="Proteomes" id="UP000218767"/>
    </source>
</evidence>
<evidence type="ECO:0000313" key="5">
    <source>
        <dbReference type="EMBL" id="PCI80104.1"/>
    </source>
</evidence>
<dbReference type="PANTHER" id="PTHR35089:SF1">
    <property type="entry name" value="CHAPERONE PROTEIN SKP"/>
    <property type="match status" value="1"/>
</dbReference>
<sequence>MLNSICKNWRITVKIFKSLIVCLSLVLVSQGAAAQGTKIGVLNALQALFNSDAARVVQEELEQEFSTDEVRAQELTDQLNALREEFQQNEAVMSEQEISRMNADAQDLQVQLQLIQERVQTALQTKNQQFLESMQGDLAEAVTDVVAEGGYDLILNSDTAPYFAPVLDITAKVTAKLNEKSQTDQ</sequence>
<keyword evidence="2 4" id="KW-0732">Signal</keyword>
<dbReference type="GO" id="GO:0005829">
    <property type="term" value="C:cytosol"/>
    <property type="evidence" value="ECO:0007669"/>
    <property type="project" value="TreeGrafter"/>
</dbReference>
<feature type="signal peptide" evidence="4">
    <location>
        <begin position="1"/>
        <end position="34"/>
    </location>
</feature>
<dbReference type="Pfam" id="PF03938">
    <property type="entry name" value="OmpH"/>
    <property type="match status" value="1"/>
</dbReference>
<evidence type="ECO:0000256" key="3">
    <source>
        <dbReference type="SAM" id="Coils"/>
    </source>
</evidence>
<evidence type="ECO:0000256" key="2">
    <source>
        <dbReference type="ARBA" id="ARBA00022729"/>
    </source>
</evidence>
<proteinExistence type="inferred from homology"/>
<dbReference type="SMART" id="SM00935">
    <property type="entry name" value="OmpH"/>
    <property type="match status" value="1"/>
</dbReference>
<comment type="caution">
    <text evidence="5">The sequence shown here is derived from an EMBL/GenBank/DDBJ whole genome shotgun (WGS) entry which is preliminary data.</text>
</comment>
<reference evidence="6" key="1">
    <citation type="submission" date="2017-08" db="EMBL/GenBank/DDBJ databases">
        <title>A dynamic microbial community with high functional redundancy inhabits the cold, oxic subseafloor aquifer.</title>
        <authorList>
            <person name="Tully B.J."/>
            <person name="Wheat C.G."/>
            <person name="Glazer B.T."/>
            <person name="Huber J.A."/>
        </authorList>
    </citation>
    <scope>NUCLEOTIDE SEQUENCE [LARGE SCALE GENOMIC DNA]</scope>
</reference>
<feature type="chain" id="PRO_5013400001" description="OmpH family outer membrane protein" evidence="4">
    <location>
        <begin position="35"/>
        <end position="185"/>
    </location>
</feature>
<dbReference type="AlphaFoldDB" id="A0A2A4XC74"/>
<evidence type="ECO:0000256" key="1">
    <source>
        <dbReference type="ARBA" id="ARBA00009091"/>
    </source>
</evidence>
<keyword evidence="3" id="KW-0175">Coiled coil</keyword>
<dbReference type="InterPro" id="IPR005632">
    <property type="entry name" value="Chaperone_Skp"/>
</dbReference>
<dbReference type="Gene3D" id="3.30.910.20">
    <property type="entry name" value="Skp domain"/>
    <property type="match status" value="1"/>
</dbReference>
<accession>A0A2A4XC74</accession>
<dbReference type="PANTHER" id="PTHR35089">
    <property type="entry name" value="CHAPERONE PROTEIN SKP"/>
    <property type="match status" value="1"/>
</dbReference>
<evidence type="ECO:0008006" key="7">
    <source>
        <dbReference type="Google" id="ProtNLM"/>
    </source>
</evidence>
<protein>
    <recommendedName>
        <fullName evidence="7">OmpH family outer membrane protein</fullName>
    </recommendedName>
</protein>
<dbReference type="InterPro" id="IPR024930">
    <property type="entry name" value="Skp_dom_sf"/>
</dbReference>
<organism evidence="5 6">
    <name type="scientific">SAR86 cluster bacterium</name>
    <dbReference type="NCBI Taxonomy" id="2030880"/>
    <lineage>
        <taxon>Bacteria</taxon>
        <taxon>Pseudomonadati</taxon>
        <taxon>Pseudomonadota</taxon>
        <taxon>Gammaproteobacteria</taxon>
        <taxon>SAR86 cluster</taxon>
    </lineage>
</organism>
<dbReference type="Proteomes" id="UP000218767">
    <property type="component" value="Unassembled WGS sequence"/>
</dbReference>
<dbReference type="EMBL" id="NVUL01000012">
    <property type="protein sequence ID" value="PCI80104.1"/>
    <property type="molecule type" value="Genomic_DNA"/>
</dbReference>